<gene>
    <name evidence="3" type="ORF">BET99_02080</name>
</gene>
<keyword evidence="1" id="KW-1133">Transmembrane helix</keyword>
<sequence length="953" mass="104666">MNENYKSKLLASAVTAVLVFSSLLFISGAQATPSDDLEVSQMYEPDGTPPPRANIAYDIVVEWSNEGSSDYDATVRLYEDCDLNTMADESDSISMGAGEEGLITLSITFEDTGEVCFSGTIFYSGTDYGEFENYLNVEPETGEADLSIELQIEGSNFAAGEEVNVIFEYGNEGTVSTLNPVTFIAYFDPVDDDPTTSFSPSPLTFNFISPPPPDAPPESERMEWPYTIPGGTPDGKYKFTVIIDSEQNNTEEDPNLDNNVDEWEVCVGDCSEADLVISEANQLNSLRVQPEDGVAGMTLSFFYAVENQGEGDALPPGPFDDREGNLTMGIEVMKCPDEDCTGQVWVPVNTTAPIKTPINSGETMEDDSILGVNWSTSSSDAGWWNIRIVADYENVIEESSEANNNLEWFKIHSGYFNLAEQRPDLMVAGINEGIDKVYQDDERIIQVAITQTSMGDAMADGVEVYLKMKDPDLQSTDWFQIDEAKTVGLTPETTFFEYAFTPTKLGYYEFYAYVDREDNILEWDDTNNEFGSDKYIQVFEKLPDLEVTSVSINPVNDEGYAMVGVSSEVVATIVNSGIRDMTSSEGTKLEVSFYTSAPMATKLATVNVDQALAVGESVDITIPFKFLENAQYRVIAKVDEDKLITEEDENNNEKYKNIYAVSSLDSYVNNFSVVVGDGLAGVEHPLTFDLGMHNVPDEGTYRLHFNVSIDGTFGWGEVLELSTQNTTGFYPVGTGYSVSGSYAYIDFNSSYNRQTVTIPWIPDPSRSDTYNISVEVSSDINVDIGNDEVYAELTVEKLTTNILVESIKITESGGSATIKVTLGYPQGEQSDLDVEVGLLVYRASDYSEGNPPIDSLTVKSINGILRGDSRPISFTWAVSNGDYIFVAVVDPENKVKEINEADNSYPSLLTNFGTSEVIDDAEEEDEGLLGLPSISVTIAMSIFGLVALARRRS</sequence>
<dbReference type="Pfam" id="PF07705">
    <property type="entry name" value="CARDB"/>
    <property type="match status" value="2"/>
</dbReference>
<dbReference type="InterPro" id="IPR013783">
    <property type="entry name" value="Ig-like_fold"/>
</dbReference>
<comment type="caution">
    <text evidence="3">The sequence shown here is derived from an EMBL/GenBank/DDBJ whole genome shotgun (WGS) entry which is preliminary data.</text>
</comment>
<feature type="domain" description="CARDB" evidence="2">
    <location>
        <begin position="857"/>
        <end position="905"/>
    </location>
</feature>
<name>A0A1J5TKM4_9ARCH</name>
<organism evidence="3 4">
    <name type="scientific">Marine Group III euryarchaeote CG-Epi2</name>
    <dbReference type="NCBI Taxonomy" id="1888996"/>
    <lineage>
        <taxon>Archaea</taxon>
        <taxon>Methanobacteriati</taxon>
        <taxon>Thermoplasmatota</taxon>
        <taxon>Thermoplasmata</taxon>
        <taxon>Candidatus Thermoprofundales</taxon>
    </lineage>
</organism>
<feature type="transmembrane region" description="Helical" evidence="1">
    <location>
        <begin position="928"/>
        <end position="949"/>
    </location>
</feature>
<dbReference type="AlphaFoldDB" id="A0A1J5TKM4"/>
<protein>
    <recommendedName>
        <fullName evidence="2">CARDB domain-containing protein</fullName>
    </recommendedName>
</protein>
<proteinExistence type="predicted"/>
<feature type="domain" description="CARDB" evidence="2">
    <location>
        <begin position="543"/>
        <end position="655"/>
    </location>
</feature>
<evidence type="ECO:0000259" key="2">
    <source>
        <dbReference type="Pfam" id="PF07705"/>
    </source>
</evidence>
<evidence type="ECO:0000313" key="3">
    <source>
        <dbReference type="EMBL" id="OIR21513.1"/>
    </source>
</evidence>
<reference evidence="3 4" key="1">
    <citation type="submission" date="2016-08" db="EMBL/GenBank/DDBJ databases">
        <title>New Insights into Marine Group III Euryarchaeota, from dark to light.</title>
        <authorList>
            <person name="Haro-Moreno J.M."/>
            <person name="Rodriguez-Valera F."/>
            <person name="Lopez-Garcia P."/>
            <person name="Moreira D."/>
            <person name="Martin-Cuadrado A.B."/>
        </authorList>
    </citation>
    <scope>NUCLEOTIDE SEQUENCE [LARGE SCALE GENOMIC DNA]</scope>
    <source>
        <strain evidence="3">CG-Epi2</strain>
    </source>
</reference>
<dbReference type="InterPro" id="IPR011635">
    <property type="entry name" value="CARDB"/>
</dbReference>
<evidence type="ECO:0000313" key="4">
    <source>
        <dbReference type="Proteomes" id="UP000183615"/>
    </source>
</evidence>
<keyword evidence="1" id="KW-0812">Transmembrane</keyword>
<dbReference type="Proteomes" id="UP000183615">
    <property type="component" value="Unassembled WGS sequence"/>
</dbReference>
<keyword evidence="1" id="KW-0472">Membrane</keyword>
<evidence type="ECO:0000256" key="1">
    <source>
        <dbReference type="SAM" id="Phobius"/>
    </source>
</evidence>
<dbReference type="Gene3D" id="2.60.40.10">
    <property type="entry name" value="Immunoglobulins"/>
    <property type="match status" value="5"/>
</dbReference>
<dbReference type="EMBL" id="MIYZ01000040">
    <property type="protein sequence ID" value="OIR21513.1"/>
    <property type="molecule type" value="Genomic_DNA"/>
</dbReference>
<accession>A0A1J5TKM4</accession>